<accession>A0ACB8YHW9</accession>
<evidence type="ECO:0000313" key="2">
    <source>
        <dbReference type="Proteomes" id="UP001055879"/>
    </source>
</evidence>
<sequence>MMIRKWVLEIEAEVRRSVRVGVNLYIIEKSQFPRPASLHLRQSIDKPPHRKKAFHRRSAAALRHGRK</sequence>
<proteinExistence type="predicted"/>
<dbReference type="Proteomes" id="UP001055879">
    <property type="component" value="Linkage Group LG12"/>
</dbReference>
<evidence type="ECO:0000313" key="1">
    <source>
        <dbReference type="EMBL" id="KAI3684867.1"/>
    </source>
</evidence>
<organism evidence="1 2">
    <name type="scientific">Arctium lappa</name>
    <name type="common">Greater burdock</name>
    <name type="synonym">Lappa major</name>
    <dbReference type="NCBI Taxonomy" id="4217"/>
    <lineage>
        <taxon>Eukaryota</taxon>
        <taxon>Viridiplantae</taxon>
        <taxon>Streptophyta</taxon>
        <taxon>Embryophyta</taxon>
        <taxon>Tracheophyta</taxon>
        <taxon>Spermatophyta</taxon>
        <taxon>Magnoliopsida</taxon>
        <taxon>eudicotyledons</taxon>
        <taxon>Gunneridae</taxon>
        <taxon>Pentapetalae</taxon>
        <taxon>asterids</taxon>
        <taxon>campanulids</taxon>
        <taxon>Asterales</taxon>
        <taxon>Asteraceae</taxon>
        <taxon>Carduoideae</taxon>
        <taxon>Cardueae</taxon>
        <taxon>Arctiinae</taxon>
        <taxon>Arctium</taxon>
    </lineage>
</organism>
<keyword evidence="2" id="KW-1185">Reference proteome</keyword>
<comment type="caution">
    <text evidence="1">The sequence shown here is derived from an EMBL/GenBank/DDBJ whole genome shotgun (WGS) entry which is preliminary data.</text>
</comment>
<name>A0ACB8YHW9_ARCLA</name>
<gene>
    <name evidence="1" type="ORF">L6452_34094</name>
</gene>
<dbReference type="EMBL" id="CM042058">
    <property type="protein sequence ID" value="KAI3684867.1"/>
    <property type="molecule type" value="Genomic_DNA"/>
</dbReference>
<reference evidence="2" key="1">
    <citation type="journal article" date="2022" name="Mol. Ecol. Resour.">
        <title>The genomes of chicory, endive, great burdock and yacon provide insights into Asteraceae palaeo-polyploidization history and plant inulin production.</title>
        <authorList>
            <person name="Fan W."/>
            <person name="Wang S."/>
            <person name="Wang H."/>
            <person name="Wang A."/>
            <person name="Jiang F."/>
            <person name="Liu H."/>
            <person name="Zhao H."/>
            <person name="Xu D."/>
            <person name="Zhang Y."/>
        </authorList>
    </citation>
    <scope>NUCLEOTIDE SEQUENCE [LARGE SCALE GENOMIC DNA]</scope>
    <source>
        <strain evidence="2">cv. Niubang</strain>
    </source>
</reference>
<reference evidence="1 2" key="2">
    <citation type="journal article" date="2022" name="Mol. Ecol. Resour.">
        <title>The genomes of chicory, endive, great burdock and yacon provide insights into Asteraceae paleo-polyploidization history and plant inulin production.</title>
        <authorList>
            <person name="Fan W."/>
            <person name="Wang S."/>
            <person name="Wang H."/>
            <person name="Wang A."/>
            <person name="Jiang F."/>
            <person name="Liu H."/>
            <person name="Zhao H."/>
            <person name="Xu D."/>
            <person name="Zhang Y."/>
        </authorList>
    </citation>
    <scope>NUCLEOTIDE SEQUENCE [LARGE SCALE GENOMIC DNA]</scope>
    <source>
        <strain evidence="2">cv. Niubang</strain>
    </source>
</reference>
<protein>
    <submittedName>
        <fullName evidence="1">Uncharacterized protein</fullName>
    </submittedName>
</protein>